<keyword evidence="4" id="KW-0238">DNA-binding</keyword>
<keyword evidence="3" id="KW-0805">Transcription regulation</keyword>
<evidence type="ECO:0000259" key="7">
    <source>
        <dbReference type="PROSITE" id="PS50048"/>
    </source>
</evidence>
<dbReference type="GO" id="GO:0003677">
    <property type="term" value="F:DNA binding"/>
    <property type="evidence" value="ECO:0007669"/>
    <property type="project" value="UniProtKB-KW"/>
</dbReference>
<dbReference type="GeneID" id="81395921"/>
<evidence type="ECO:0000313" key="8">
    <source>
        <dbReference type="EMBL" id="KAJ5091354.1"/>
    </source>
</evidence>
<dbReference type="SUPFAM" id="SSF57701">
    <property type="entry name" value="Zn2/Cys6 DNA-binding domain"/>
    <property type="match status" value="1"/>
</dbReference>
<dbReference type="GO" id="GO:0008270">
    <property type="term" value="F:zinc ion binding"/>
    <property type="evidence" value="ECO:0007669"/>
    <property type="project" value="InterPro"/>
</dbReference>
<dbReference type="SMART" id="SM00066">
    <property type="entry name" value="GAL4"/>
    <property type="match status" value="1"/>
</dbReference>
<reference evidence="8" key="1">
    <citation type="submission" date="2022-11" db="EMBL/GenBank/DDBJ databases">
        <authorList>
            <person name="Petersen C."/>
        </authorList>
    </citation>
    <scope>NUCLEOTIDE SEQUENCE</scope>
    <source>
        <strain evidence="8">IBT 34128</strain>
    </source>
</reference>
<name>A0A9W9F0F7_9EURO</name>
<dbReference type="Pfam" id="PF00172">
    <property type="entry name" value="Zn_clus"/>
    <property type="match status" value="1"/>
</dbReference>
<dbReference type="InterPro" id="IPR001138">
    <property type="entry name" value="Zn2Cys6_DnaBD"/>
</dbReference>
<dbReference type="AlphaFoldDB" id="A0A9W9F0F7"/>
<evidence type="ECO:0000313" key="9">
    <source>
        <dbReference type="Proteomes" id="UP001141434"/>
    </source>
</evidence>
<protein>
    <recommendedName>
        <fullName evidence="7">Zn(2)-C6 fungal-type domain-containing protein</fullName>
    </recommendedName>
</protein>
<dbReference type="PROSITE" id="PS00463">
    <property type="entry name" value="ZN2_CY6_FUNGAL_1"/>
    <property type="match status" value="1"/>
</dbReference>
<keyword evidence="2" id="KW-0862">Zinc</keyword>
<dbReference type="RefSeq" id="XP_056509552.1">
    <property type="nucleotide sequence ID" value="XM_056656752.1"/>
</dbReference>
<comment type="caution">
    <text evidence="8">The sequence shown here is derived from an EMBL/GenBank/DDBJ whole genome shotgun (WGS) entry which is preliminary data.</text>
</comment>
<dbReference type="CDD" id="cd00067">
    <property type="entry name" value="GAL4"/>
    <property type="match status" value="1"/>
</dbReference>
<evidence type="ECO:0000256" key="2">
    <source>
        <dbReference type="ARBA" id="ARBA00022833"/>
    </source>
</evidence>
<dbReference type="GO" id="GO:0000981">
    <property type="term" value="F:DNA-binding transcription factor activity, RNA polymerase II-specific"/>
    <property type="evidence" value="ECO:0007669"/>
    <property type="project" value="InterPro"/>
</dbReference>
<dbReference type="PANTHER" id="PTHR36206">
    <property type="entry name" value="ASPERCRYPTIN BIOSYNTHESIS CLUSTER-SPECIFIC TRANSCRIPTION REGULATOR ATNN-RELATED"/>
    <property type="match status" value="1"/>
</dbReference>
<evidence type="ECO:0000256" key="6">
    <source>
        <dbReference type="ARBA" id="ARBA00023242"/>
    </source>
</evidence>
<keyword evidence="9" id="KW-1185">Reference proteome</keyword>
<dbReference type="InterPro" id="IPR052360">
    <property type="entry name" value="Transcr_Regulatory_Proteins"/>
</dbReference>
<dbReference type="PROSITE" id="PS50048">
    <property type="entry name" value="ZN2_CY6_FUNGAL_2"/>
    <property type="match status" value="1"/>
</dbReference>
<evidence type="ECO:0000256" key="1">
    <source>
        <dbReference type="ARBA" id="ARBA00022723"/>
    </source>
</evidence>
<dbReference type="Proteomes" id="UP001141434">
    <property type="component" value="Unassembled WGS sequence"/>
</dbReference>
<evidence type="ECO:0000256" key="4">
    <source>
        <dbReference type="ARBA" id="ARBA00023125"/>
    </source>
</evidence>
<accession>A0A9W9F0F7</accession>
<dbReference type="EMBL" id="JAPMSZ010000009">
    <property type="protein sequence ID" value="KAJ5091354.1"/>
    <property type="molecule type" value="Genomic_DNA"/>
</dbReference>
<evidence type="ECO:0000256" key="5">
    <source>
        <dbReference type="ARBA" id="ARBA00023163"/>
    </source>
</evidence>
<dbReference type="OrthoDB" id="3145928at2759"/>
<organism evidence="8 9">
    <name type="scientific">Penicillium alfredii</name>
    <dbReference type="NCBI Taxonomy" id="1506179"/>
    <lineage>
        <taxon>Eukaryota</taxon>
        <taxon>Fungi</taxon>
        <taxon>Dikarya</taxon>
        <taxon>Ascomycota</taxon>
        <taxon>Pezizomycotina</taxon>
        <taxon>Eurotiomycetes</taxon>
        <taxon>Eurotiomycetidae</taxon>
        <taxon>Eurotiales</taxon>
        <taxon>Aspergillaceae</taxon>
        <taxon>Penicillium</taxon>
    </lineage>
</organism>
<keyword evidence="6" id="KW-0539">Nucleus</keyword>
<dbReference type="Gene3D" id="4.10.240.10">
    <property type="entry name" value="Zn(2)-C6 fungal-type DNA-binding domain"/>
    <property type="match status" value="1"/>
</dbReference>
<sequence>MNGQRVAPRGRIGAPKSRAGCRICKIRKVKCGEERPNCLRCTSTGRKCEYEGGKSPTALVPPSTLTPGQTLSSAPDTGRRERRAFEYYFQHAAQYLAGGLGIDFWTNVVPQICRSEPPVWDAMIAISALFEYPDQCMDFTFLRRHNGHPIAHPNQKDALIWYSRSMSSVHSQIEHGKADPYTALISCVLFICIETIQGHVEEALQLYGQGVSLILDLRAKVHNGVLPITLTKAALLEHTIIPLFLRLGTIALSISGIPLSELFQLVPNDPEPTFTSIESVRFAIMTLSTEVMLFQREAMLHLKTVGSDSAVSPEMVMRQQNLQARLAHWLHAYKQLSNTEPVLLTHHAAASIWVSTCLTQHETSSDAHLTDFQVIVDQSTLCLNASAGVNGNQPPFTFEMGVGISLYLTAMKCREPRLRRRALELLRQAPPMQGFYKCTPAAALAEAIMQLEEGFSLALRGSSQDVDGITSAEVPGPVHESMSAFIPEEARVHFIGVFRPQDGLPPGVLEDDLAKWNRGPDQLFLEFARQQHDLSSNSWRLVSQCVPVGI</sequence>
<dbReference type="PANTHER" id="PTHR36206:SF14">
    <property type="entry name" value="ZN(2)-C6 FUNGAL-TYPE DOMAIN-CONTAINING PROTEIN-RELATED"/>
    <property type="match status" value="1"/>
</dbReference>
<keyword evidence="5" id="KW-0804">Transcription</keyword>
<keyword evidence="1" id="KW-0479">Metal-binding</keyword>
<reference evidence="8" key="2">
    <citation type="journal article" date="2023" name="IMA Fungus">
        <title>Comparative genomic study of the Penicillium genus elucidates a diverse pangenome and 15 lateral gene transfer events.</title>
        <authorList>
            <person name="Petersen C."/>
            <person name="Sorensen T."/>
            <person name="Nielsen M.R."/>
            <person name="Sondergaard T.E."/>
            <person name="Sorensen J.L."/>
            <person name="Fitzpatrick D.A."/>
            <person name="Frisvad J.C."/>
            <person name="Nielsen K.L."/>
        </authorList>
    </citation>
    <scope>NUCLEOTIDE SEQUENCE</scope>
    <source>
        <strain evidence="8">IBT 34128</strain>
    </source>
</reference>
<feature type="domain" description="Zn(2)-C6 fungal-type" evidence="7">
    <location>
        <begin position="20"/>
        <end position="50"/>
    </location>
</feature>
<evidence type="ECO:0000256" key="3">
    <source>
        <dbReference type="ARBA" id="ARBA00023015"/>
    </source>
</evidence>
<gene>
    <name evidence="8" type="ORF">NUU61_006224</name>
</gene>
<proteinExistence type="predicted"/>
<dbReference type="PRINTS" id="PR00755">
    <property type="entry name" value="AFLATOXINBRP"/>
</dbReference>
<dbReference type="InterPro" id="IPR036864">
    <property type="entry name" value="Zn2-C6_fun-type_DNA-bd_sf"/>
</dbReference>